<evidence type="ECO:0000259" key="4">
    <source>
        <dbReference type="Pfam" id="PF07707"/>
    </source>
</evidence>
<reference evidence="5 6" key="1">
    <citation type="submission" date="2015-03" db="EMBL/GenBank/DDBJ databases">
        <title>Draft genome of the nematode, Opisthorchis viverrini.</title>
        <authorList>
            <person name="Mitreva M."/>
        </authorList>
    </citation>
    <scope>NUCLEOTIDE SEQUENCE [LARGE SCALE GENOMIC DNA]</scope>
    <source>
        <strain evidence="5">Khon Kaen</strain>
    </source>
</reference>
<dbReference type="InterPro" id="IPR011333">
    <property type="entry name" value="SKP1/BTB/POZ_sf"/>
</dbReference>
<evidence type="ECO:0000256" key="3">
    <source>
        <dbReference type="SAM" id="MobiDB-lite"/>
    </source>
</evidence>
<keyword evidence="2" id="KW-0677">Repeat</keyword>
<evidence type="ECO:0000313" key="5">
    <source>
        <dbReference type="EMBL" id="OON16865.1"/>
    </source>
</evidence>
<sequence length="875" mass="97825">MTSKLEQNYTILMASVRLPPTDHRPAFEGVSNRGAPEKLFLEEVLQMNLLNVRARPAGELHFTVSRHVLSKYSHYFSAALNSGMSESTSGRFVFPELTAAQLTLFVRSASSGFSVWPGTTNNRQISHDLSNISPCPVRCELIEILELTTAADYLQTPALTKLCLSRLLDLLTHLFASDSIRLHEQHGCDILRDFLVLWAKYTKEHTNSVSTVLFTFAARNPPRVLDPFLPAVCSPCTQDAVLGLATSLMSSDDLCVVDETQVIQFVLDWIYYLRMHDKASTSVVQRFFDCIRLGLVTHEGLLRLLQFWCEFYPNVRWHDQLSYEEFSALVKANVVSGPFSGILSKASVTPFCSALFRPRAPVPCVISLIQSLKDNSIELWLFDLITGNHYARELPETVVNQLSNNSVKCGDLFNRIYLCHPCIQKDVPDSSILVLCYDPVNAGCLSGFIWCLATGQAQWIPMLVLHSTGEQRNMSRASGSSIMFRSRRVGVVTLEDGVYVYYASSTQSDVFLHVARLDSSSWTWQEFPPVSLVSDVGNAVVLFTPVEQLSTISSDGWMYCSVEVTSRSGSRIQPVWRHNLHQTSLICSRFFRFRPIYGSKPSDRHLELDLLPGAPFLIRIYHVLPLSASCKEGNDTETRAYLFAFGTCSRDERATQFCLDLTARQWIEWSTCEHELGSSESFPQPSHTVRAQVQTNLCPKLLGFRGLVCATTVTDLCDVGERNSSPGSPSNTDLVSRSTLSDVSPHCNPSMVLIGRPDYRFGEVGQSCSGIWFHRPQLSVGPPEQPLVSLDSSKPAFPLPTSVSHALSHSTSPAAVVHTNWNNLLHSSDMFRFLNSHPSELKQSTKRLRSSPDIDQSIRLPCFNHPWNWSACDSD</sequence>
<gene>
    <name evidence="5" type="ORF">X801_07308</name>
</gene>
<name>A0A1S8WR37_OPIVI</name>
<feature type="region of interest" description="Disordered" evidence="3">
    <location>
        <begin position="721"/>
        <end position="741"/>
    </location>
</feature>
<dbReference type="Proteomes" id="UP000243686">
    <property type="component" value="Unassembled WGS sequence"/>
</dbReference>
<dbReference type="Gene3D" id="3.30.710.10">
    <property type="entry name" value="Potassium Channel Kv1.1, Chain A"/>
    <property type="match status" value="1"/>
</dbReference>
<keyword evidence="1" id="KW-0880">Kelch repeat</keyword>
<dbReference type="InterPro" id="IPR011705">
    <property type="entry name" value="BACK"/>
</dbReference>
<evidence type="ECO:0000313" key="6">
    <source>
        <dbReference type="Proteomes" id="UP000243686"/>
    </source>
</evidence>
<proteinExistence type="predicted"/>
<dbReference type="AlphaFoldDB" id="A0A1S8WR37"/>
<dbReference type="Pfam" id="PF07707">
    <property type="entry name" value="BACK"/>
    <property type="match status" value="1"/>
</dbReference>
<protein>
    <recommendedName>
        <fullName evidence="4">BACK domain-containing protein</fullName>
    </recommendedName>
</protein>
<dbReference type="PANTHER" id="PTHR24412">
    <property type="entry name" value="KELCH PROTEIN"/>
    <property type="match status" value="1"/>
</dbReference>
<feature type="domain" description="BACK" evidence="4">
    <location>
        <begin position="247"/>
        <end position="305"/>
    </location>
</feature>
<accession>A0A1S8WR37</accession>
<dbReference type="SUPFAM" id="SSF54695">
    <property type="entry name" value="POZ domain"/>
    <property type="match status" value="1"/>
</dbReference>
<evidence type="ECO:0000256" key="1">
    <source>
        <dbReference type="ARBA" id="ARBA00022441"/>
    </source>
</evidence>
<dbReference type="EMBL" id="KV896357">
    <property type="protein sequence ID" value="OON16865.1"/>
    <property type="molecule type" value="Genomic_DNA"/>
</dbReference>
<dbReference type="Gene3D" id="1.25.40.420">
    <property type="match status" value="1"/>
</dbReference>
<evidence type="ECO:0000256" key="2">
    <source>
        <dbReference type="ARBA" id="ARBA00022737"/>
    </source>
</evidence>
<keyword evidence="6" id="KW-1185">Reference proteome</keyword>
<dbReference type="PANTHER" id="PTHR24412:SF489">
    <property type="entry name" value="RING FINGER DOMAIN AND KELCH REPEAT-CONTAINING PROTEIN DDB_G0271372"/>
    <property type="match status" value="1"/>
</dbReference>
<dbReference type="CDD" id="cd18186">
    <property type="entry name" value="BTB_POZ_ZBTB_KLHL-like"/>
    <property type="match status" value="1"/>
</dbReference>
<organism evidence="5 6">
    <name type="scientific">Opisthorchis viverrini</name>
    <name type="common">Southeast Asian liver fluke</name>
    <dbReference type="NCBI Taxonomy" id="6198"/>
    <lineage>
        <taxon>Eukaryota</taxon>
        <taxon>Metazoa</taxon>
        <taxon>Spiralia</taxon>
        <taxon>Lophotrochozoa</taxon>
        <taxon>Platyhelminthes</taxon>
        <taxon>Trematoda</taxon>
        <taxon>Digenea</taxon>
        <taxon>Opisthorchiida</taxon>
        <taxon>Opisthorchiata</taxon>
        <taxon>Opisthorchiidae</taxon>
        <taxon>Opisthorchis</taxon>
    </lineage>
</organism>
<feature type="compositionally biased region" description="Polar residues" evidence="3">
    <location>
        <begin position="722"/>
        <end position="741"/>
    </location>
</feature>